<reference evidence="2 3" key="1">
    <citation type="submission" date="2013-11" db="EMBL/GenBank/DDBJ databases">
        <title>The Genome Sequence of Phytophthora parasitica P1976.</title>
        <authorList>
            <consortium name="The Broad Institute Genomics Platform"/>
            <person name="Russ C."/>
            <person name="Tyler B."/>
            <person name="Panabieres F."/>
            <person name="Shan W."/>
            <person name="Tripathy S."/>
            <person name="Grunwald N."/>
            <person name="Machado M."/>
            <person name="Johnson C.S."/>
            <person name="Walker B."/>
            <person name="Young S."/>
            <person name="Zeng Q."/>
            <person name="Gargeya S."/>
            <person name="Fitzgerald M."/>
            <person name="Haas B."/>
            <person name="Abouelleil A."/>
            <person name="Allen A.W."/>
            <person name="Alvarado L."/>
            <person name="Arachchi H.M."/>
            <person name="Berlin A.M."/>
            <person name="Chapman S.B."/>
            <person name="Gainer-Dewar J."/>
            <person name="Goldberg J."/>
            <person name="Griggs A."/>
            <person name="Gujja S."/>
            <person name="Hansen M."/>
            <person name="Howarth C."/>
            <person name="Imamovic A."/>
            <person name="Ireland A."/>
            <person name="Larimer J."/>
            <person name="McCowan C."/>
            <person name="Murphy C."/>
            <person name="Pearson M."/>
            <person name="Poon T.W."/>
            <person name="Priest M."/>
            <person name="Roberts A."/>
            <person name="Saif S."/>
            <person name="Shea T."/>
            <person name="Sisk P."/>
            <person name="Sykes S."/>
            <person name="Wortman J."/>
            <person name="Nusbaum C."/>
            <person name="Birren B."/>
        </authorList>
    </citation>
    <scope>NUCLEOTIDE SEQUENCE [LARGE SCALE GENOMIC DNA]</scope>
    <source>
        <strain evidence="2 3">P1976</strain>
    </source>
</reference>
<feature type="compositionally biased region" description="Polar residues" evidence="1">
    <location>
        <begin position="238"/>
        <end position="247"/>
    </location>
</feature>
<comment type="caution">
    <text evidence="2">The sequence shown here is derived from an EMBL/GenBank/DDBJ whole genome shotgun (WGS) entry which is preliminary data.</text>
</comment>
<evidence type="ECO:0000313" key="2">
    <source>
        <dbReference type="EMBL" id="ETO61544.1"/>
    </source>
</evidence>
<dbReference type="AlphaFoldDB" id="A0A080Z4I3"/>
<organism evidence="2 3">
    <name type="scientific">Phytophthora nicotianae P1976</name>
    <dbReference type="NCBI Taxonomy" id="1317066"/>
    <lineage>
        <taxon>Eukaryota</taxon>
        <taxon>Sar</taxon>
        <taxon>Stramenopiles</taxon>
        <taxon>Oomycota</taxon>
        <taxon>Peronosporomycetes</taxon>
        <taxon>Peronosporales</taxon>
        <taxon>Peronosporaceae</taxon>
        <taxon>Phytophthora</taxon>
    </lineage>
</organism>
<evidence type="ECO:0000256" key="1">
    <source>
        <dbReference type="SAM" id="MobiDB-lite"/>
    </source>
</evidence>
<proteinExistence type="predicted"/>
<dbReference type="Proteomes" id="UP000028582">
    <property type="component" value="Unassembled WGS sequence"/>
</dbReference>
<evidence type="ECO:0000313" key="3">
    <source>
        <dbReference type="Proteomes" id="UP000028582"/>
    </source>
</evidence>
<protein>
    <submittedName>
        <fullName evidence="2">Uncharacterized protein</fullName>
    </submittedName>
</protein>
<dbReference type="EMBL" id="ANJA01003755">
    <property type="protein sequence ID" value="ETO61544.1"/>
    <property type="molecule type" value="Genomic_DNA"/>
</dbReference>
<feature type="compositionally biased region" description="Acidic residues" evidence="1">
    <location>
        <begin position="78"/>
        <end position="95"/>
    </location>
</feature>
<dbReference type="OrthoDB" id="167256at2759"/>
<sequence length="247" mass="27496">MATSRTRAATPTEAIIQFVLHALHHLTGLPLLMVNQPDHNLPCLTRTDMIETQMRADQKNAELLDSPNRLKANFPEWSDNEAPEEEMSTLSSDEEEFDKQHTKKHVTDVASASTAQNQLFDGLQFYLAVSQVRERTVKSVLAQGMAKTLTTLRDRKQNESIAVIEQRYPDFTCLPIPTKHTAVQQLSRAEQPPLDLLAALRLPSAAAVAQSQSPLKGPVRAHLAVDEEGRVRRPSLPSHDNNNSRVA</sequence>
<feature type="region of interest" description="Disordered" evidence="1">
    <location>
        <begin position="69"/>
        <end position="95"/>
    </location>
</feature>
<name>A0A080Z4I3_PHYNI</name>
<gene>
    <name evidence="2" type="ORF">F444_20450</name>
</gene>
<feature type="region of interest" description="Disordered" evidence="1">
    <location>
        <begin position="225"/>
        <end position="247"/>
    </location>
</feature>
<accession>A0A080Z4I3</accession>